<dbReference type="GO" id="GO:0008768">
    <property type="term" value="F:UDP-sugar diphosphatase activity"/>
    <property type="evidence" value="ECO:0007669"/>
    <property type="project" value="TreeGrafter"/>
</dbReference>
<dbReference type="GO" id="GO:0008253">
    <property type="term" value="F:5'-nucleotidase activity"/>
    <property type="evidence" value="ECO:0007669"/>
    <property type="project" value="TreeGrafter"/>
</dbReference>
<gene>
    <name evidence="3" type="ORF">DN745_12975</name>
</gene>
<dbReference type="PANTHER" id="PTHR11575">
    <property type="entry name" value="5'-NUCLEOTIDASE-RELATED"/>
    <property type="match status" value="1"/>
</dbReference>
<dbReference type="Pfam" id="PF00149">
    <property type="entry name" value="Metallophos"/>
    <property type="match status" value="1"/>
</dbReference>
<dbReference type="PANTHER" id="PTHR11575:SF24">
    <property type="entry name" value="5'-NUCLEOTIDASE"/>
    <property type="match status" value="1"/>
</dbReference>
<evidence type="ECO:0000313" key="3">
    <source>
        <dbReference type="EMBL" id="AWV90196.1"/>
    </source>
</evidence>
<dbReference type="InterPro" id="IPR029052">
    <property type="entry name" value="Metallo-depent_PP-like"/>
</dbReference>
<dbReference type="Gene3D" id="3.90.780.10">
    <property type="entry name" value="5'-Nucleotidase, C-terminal domain"/>
    <property type="match status" value="1"/>
</dbReference>
<keyword evidence="1" id="KW-0732">Signal</keyword>
<dbReference type="AlphaFoldDB" id="A0A2Z4FNA3"/>
<dbReference type="OrthoDB" id="9803927at2"/>
<reference evidence="3 4" key="1">
    <citation type="submission" date="2018-06" db="EMBL/GenBank/DDBJ databases">
        <title>Lujinxingia sediminis gen. nov. sp. nov., a new facultative anaerobic member of the class Deltaproteobacteria, and proposal of Lujinxingaceae fam. nov.</title>
        <authorList>
            <person name="Guo L.-Y."/>
            <person name="Li C.-M."/>
            <person name="Wang S."/>
            <person name="Du Z.-J."/>
        </authorList>
    </citation>
    <scope>NUCLEOTIDE SEQUENCE [LARGE SCALE GENOMIC DNA]</scope>
    <source>
        <strain evidence="3 4">FA350</strain>
    </source>
</reference>
<dbReference type="GO" id="GO:0000166">
    <property type="term" value="F:nucleotide binding"/>
    <property type="evidence" value="ECO:0007669"/>
    <property type="project" value="UniProtKB-KW"/>
</dbReference>
<comment type="similarity">
    <text evidence="2">Belongs to the 5'-nucleotidase family.</text>
</comment>
<dbReference type="EMBL" id="CP030032">
    <property type="protein sequence ID" value="AWV90196.1"/>
    <property type="molecule type" value="Genomic_DNA"/>
</dbReference>
<dbReference type="SUPFAM" id="SSF55816">
    <property type="entry name" value="5'-nucleotidase (syn. UDP-sugar hydrolase), C-terminal domain"/>
    <property type="match status" value="1"/>
</dbReference>
<dbReference type="InterPro" id="IPR006179">
    <property type="entry name" value="5_nucleotidase/apyrase"/>
</dbReference>
<sequence length="577" mass="60489">MTKSRLYLVTLLVLAGFGVGVSTGCAGKQPVPDSAERDGPGVSAEGRDADGLVPLRIVAINDLHGNLEAPAGTVVVDGEKVDAGGVAYIKSYVEKARAGHPNSIVVAAGDLVGATPLVSAVQHDEPTIESLNKIGLELSAVGNHEFDAGWQELLRKQNGGCFEGDDCTDKEVFGGADFDYLAANVVGEDGETILPGYRVKEFGGIPVGFIGLVLEGTPKIVAPNSIRGLTFRNEAEVINEVAAKLQAEGVEAIVVLIHEGGQPETAQASLSDCGDMRGPIVDIVKNSSKAVDLFITGHTHRNYICTVDERLVTSAYSYGRILTEVDVKLDPKTGDIVHKAGVNEVVRNDDLPADVELAAMVKGYVDSAAVVANQPVGRITAPITREQNEAGESALGDLIADSQLVATQAPDAGGAQIAFMNAGGIRESVPGTVEEGSDTLSVTYADMHRALPFGNTVVTLTLTGAQIHRLLEQQWAGDFPKILQVSKGFTYEFDPNGEIGSLVDPASIKLNGLTLDPSGEYRVTVNGFLASGGDGFTVLGEGTNKQVGPTALDVAIDYFKKNTPVAPGPQDRIKVKK</sequence>
<dbReference type="SUPFAM" id="SSF56300">
    <property type="entry name" value="Metallo-dependent phosphatases"/>
    <property type="match status" value="1"/>
</dbReference>
<dbReference type="Pfam" id="PF02872">
    <property type="entry name" value="5_nucleotid_C"/>
    <property type="match status" value="1"/>
</dbReference>
<proteinExistence type="inferred from homology"/>
<dbReference type="InterPro" id="IPR036907">
    <property type="entry name" value="5'-Nucleotdase_C_sf"/>
</dbReference>
<keyword evidence="2" id="KW-0378">Hydrolase</keyword>
<evidence type="ECO:0000256" key="2">
    <source>
        <dbReference type="RuleBase" id="RU362119"/>
    </source>
</evidence>
<dbReference type="KEGG" id="bsed:DN745_12975"/>
<name>A0A2Z4FNA3_9DELT</name>
<dbReference type="RefSeq" id="WP_111335447.1">
    <property type="nucleotide sequence ID" value="NZ_CP030032.1"/>
</dbReference>
<organism evidence="3 4">
    <name type="scientific">Bradymonas sediminis</name>
    <dbReference type="NCBI Taxonomy" id="1548548"/>
    <lineage>
        <taxon>Bacteria</taxon>
        <taxon>Deltaproteobacteria</taxon>
        <taxon>Bradymonadales</taxon>
        <taxon>Bradymonadaceae</taxon>
        <taxon>Bradymonas</taxon>
    </lineage>
</organism>
<dbReference type="InterPro" id="IPR008334">
    <property type="entry name" value="5'-Nucleotdase_C"/>
</dbReference>
<evidence type="ECO:0000313" key="4">
    <source>
        <dbReference type="Proteomes" id="UP000249799"/>
    </source>
</evidence>
<dbReference type="InterPro" id="IPR004843">
    <property type="entry name" value="Calcineurin-like_PHP"/>
</dbReference>
<dbReference type="PROSITE" id="PS51257">
    <property type="entry name" value="PROKAR_LIPOPROTEIN"/>
    <property type="match status" value="1"/>
</dbReference>
<accession>A0A2Z4FNA3</accession>
<dbReference type="Proteomes" id="UP000249799">
    <property type="component" value="Chromosome"/>
</dbReference>
<dbReference type="Gene3D" id="3.60.21.10">
    <property type="match status" value="1"/>
</dbReference>
<protein>
    <submittedName>
        <fullName evidence="3">Bifunctional metallophosphatase/5'-nucleotidase</fullName>
    </submittedName>
</protein>
<dbReference type="GO" id="GO:0009166">
    <property type="term" value="P:nucleotide catabolic process"/>
    <property type="evidence" value="ECO:0007669"/>
    <property type="project" value="InterPro"/>
</dbReference>
<keyword evidence="2" id="KW-0547">Nucleotide-binding</keyword>
<keyword evidence="4" id="KW-1185">Reference proteome</keyword>
<dbReference type="PRINTS" id="PR01607">
    <property type="entry name" value="APYRASEFAMLY"/>
</dbReference>
<evidence type="ECO:0000256" key="1">
    <source>
        <dbReference type="ARBA" id="ARBA00022729"/>
    </source>
</evidence>
<dbReference type="GO" id="GO:0030288">
    <property type="term" value="C:outer membrane-bounded periplasmic space"/>
    <property type="evidence" value="ECO:0007669"/>
    <property type="project" value="TreeGrafter"/>
</dbReference>